<proteinExistence type="predicted"/>
<sequence length="197" mass="20953">MELMGIQSEEELEQFLGKMFKSIGRGLKKVGAIAAPLLKPLGGALKGLAKKALPFVGGALGSFIPIPGVGTAIGTALGSAVSQALEMEFNELEQEEAEFEMARRFVRIAADATQQALLNSATGDPQAAVRDALVRAAQNNVPGFNPQELEAATSLGELESYEGEYGEMEQESGYGGEGRPASGRWLRRGRRIVLMDL</sequence>
<accession>A0A937CYU5</accession>
<gene>
    <name evidence="1" type="ORF">JKG68_26035</name>
</gene>
<keyword evidence="2" id="KW-1185">Reference proteome</keyword>
<dbReference type="AlphaFoldDB" id="A0A937CYU5"/>
<protein>
    <submittedName>
        <fullName evidence="1">Uncharacterized protein</fullName>
    </submittedName>
</protein>
<organism evidence="1 2">
    <name type="scientific">Microvirga aerilata</name>
    <dbReference type="NCBI Taxonomy" id="670292"/>
    <lineage>
        <taxon>Bacteria</taxon>
        <taxon>Pseudomonadati</taxon>
        <taxon>Pseudomonadota</taxon>
        <taxon>Alphaproteobacteria</taxon>
        <taxon>Hyphomicrobiales</taxon>
        <taxon>Methylobacteriaceae</taxon>
        <taxon>Microvirga</taxon>
    </lineage>
</organism>
<evidence type="ECO:0000313" key="2">
    <source>
        <dbReference type="Proteomes" id="UP000605848"/>
    </source>
</evidence>
<reference evidence="1" key="1">
    <citation type="submission" date="2021-01" db="EMBL/GenBank/DDBJ databases">
        <title>Microvirga sp.</title>
        <authorList>
            <person name="Kim M.K."/>
        </authorList>
    </citation>
    <scope>NUCLEOTIDE SEQUENCE</scope>
    <source>
        <strain evidence="1">5420S-16</strain>
    </source>
</reference>
<name>A0A937CYU5_9HYPH</name>
<dbReference type="EMBL" id="JAEQMY010000079">
    <property type="protein sequence ID" value="MBL0407383.1"/>
    <property type="molecule type" value="Genomic_DNA"/>
</dbReference>
<dbReference type="RefSeq" id="WP_202064588.1">
    <property type="nucleotide sequence ID" value="NZ_JAEQMY010000079.1"/>
</dbReference>
<evidence type="ECO:0000313" key="1">
    <source>
        <dbReference type="EMBL" id="MBL0407383.1"/>
    </source>
</evidence>
<dbReference type="Proteomes" id="UP000605848">
    <property type="component" value="Unassembled WGS sequence"/>
</dbReference>
<comment type="caution">
    <text evidence="1">The sequence shown here is derived from an EMBL/GenBank/DDBJ whole genome shotgun (WGS) entry which is preliminary data.</text>
</comment>